<dbReference type="AlphaFoldDB" id="A0A2N9F8B5"/>
<evidence type="ECO:0000256" key="1">
    <source>
        <dbReference type="SAM" id="MobiDB-lite"/>
    </source>
</evidence>
<evidence type="ECO:0008006" key="4">
    <source>
        <dbReference type="Google" id="ProtNLM"/>
    </source>
</evidence>
<feature type="region of interest" description="Disordered" evidence="1">
    <location>
        <begin position="1"/>
        <end position="23"/>
    </location>
</feature>
<sequence>MATHTKNPVDIERVEQKEEDEEEIQKLEKKEKHLDTIIEGQDKRLNDLQSAAFNIANYYFVFQGVILTIVCNGSQTLKPSDRWFLFTLCILAVLLNLFAFFKIGNKYNKTKAEQEDIVSQRNQVYQNIQKLRRDDKPTEKFINHFEQRKRNIYLGLFIIFFLGFAVVVLVGCWKFLGNQIK</sequence>
<dbReference type="PANTHER" id="PTHR33287">
    <property type="entry name" value="OS03G0453550 PROTEIN"/>
    <property type="match status" value="1"/>
</dbReference>
<dbReference type="PANTHER" id="PTHR33287:SF2">
    <property type="entry name" value="TRANSMEMBRANE PROTEIN"/>
    <property type="match status" value="1"/>
</dbReference>
<feature type="transmembrane region" description="Helical" evidence="2">
    <location>
        <begin position="152"/>
        <end position="176"/>
    </location>
</feature>
<reference evidence="3" key="1">
    <citation type="submission" date="2018-02" db="EMBL/GenBank/DDBJ databases">
        <authorList>
            <person name="Cohen D.B."/>
            <person name="Kent A.D."/>
        </authorList>
    </citation>
    <scope>NUCLEOTIDE SEQUENCE</scope>
</reference>
<accession>A0A2N9F8B5</accession>
<organism evidence="3">
    <name type="scientific">Fagus sylvatica</name>
    <name type="common">Beechnut</name>
    <dbReference type="NCBI Taxonomy" id="28930"/>
    <lineage>
        <taxon>Eukaryota</taxon>
        <taxon>Viridiplantae</taxon>
        <taxon>Streptophyta</taxon>
        <taxon>Embryophyta</taxon>
        <taxon>Tracheophyta</taxon>
        <taxon>Spermatophyta</taxon>
        <taxon>Magnoliopsida</taxon>
        <taxon>eudicotyledons</taxon>
        <taxon>Gunneridae</taxon>
        <taxon>Pentapetalae</taxon>
        <taxon>rosids</taxon>
        <taxon>fabids</taxon>
        <taxon>Fagales</taxon>
        <taxon>Fagaceae</taxon>
        <taxon>Fagus</taxon>
    </lineage>
</organism>
<evidence type="ECO:0000313" key="3">
    <source>
        <dbReference type="EMBL" id="SPC87146.1"/>
    </source>
</evidence>
<keyword evidence="2" id="KW-1133">Transmembrane helix</keyword>
<proteinExistence type="predicted"/>
<gene>
    <name evidence="3" type="ORF">FSB_LOCUS15028</name>
</gene>
<feature type="compositionally biased region" description="Basic and acidic residues" evidence="1">
    <location>
        <begin position="7"/>
        <end position="16"/>
    </location>
</feature>
<keyword evidence="2" id="KW-0812">Transmembrane</keyword>
<feature type="transmembrane region" description="Helical" evidence="2">
    <location>
        <begin position="51"/>
        <end position="70"/>
    </location>
</feature>
<dbReference type="EMBL" id="OIVN01000898">
    <property type="protein sequence ID" value="SPC87146.1"/>
    <property type="molecule type" value="Genomic_DNA"/>
</dbReference>
<keyword evidence="2" id="KW-0472">Membrane</keyword>
<feature type="transmembrane region" description="Helical" evidence="2">
    <location>
        <begin position="82"/>
        <end position="101"/>
    </location>
</feature>
<evidence type="ECO:0000256" key="2">
    <source>
        <dbReference type="SAM" id="Phobius"/>
    </source>
</evidence>
<name>A0A2N9F8B5_FAGSY</name>
<protein>
    <recommendedName>
        <fullName evidence="4">Transmembrane protein</fullName>
    </recommendedName>
</protein>